<dbReference type="Proteomes" id="UP000419743">
    <property type="component" value="Unassembled WGS sequence"/>
</dbReference>
<dbReference type="InterPro" id="IPR053140">
    <property type="entry name" value="GDSL_Rv0518-like"/>
</dbReference>
<name>A0A7M4DJQ8_9MICO</name>
<dbReference type="CDD" id="cd01832">
    <property type="entry name" value="SGNH_hydrolase_like_1"/>
    <property type="match status" value="1"/>
</dbReference>
<dbReference type="PANTHER" id="PTHR43784:SF2">
    <property type="entry name" value="GDSL-LIKE LIPASE_ACYLHYDROLASE, PUTATIVE (AFU_ORTHOLOGUE AFUA_2G00820)-RELATED"/>
    <property type="match status" value="1"/>
</dbReference>
<keyword evidence="4" id="KW-1185">Reference proteome</keyword>
<comment type="caution">
    <text evidence="3">The sequence shown here is derived from an EMBL/GenBank/DDBJ whole genome shotgun (WGS) entry which is preliminary data.</text>
</comment>
<feature type="compositionally biased region" description="Basic and acidic residues" evidence="1">
    <location>
        <begin position="255"/>
        <end position="267"/>
    </location>
</feature>
<evidence type="ECO:0000313" key="4">
    <source>
        <dbReference type="Proteomes" id="UP000419743"/>
    </source>
</evidence>
<sequence>MNPVLHPVSDPARWSRYVACGDSMTEGLWDPDPDDAAQVRGWADQLAGSLSARRVDAGLAPLEYANLAIRGRLLEPIIAEQLPIALEAEPDLISLVGGGNDLLRPGSDPDRMAAILEDAVHTIRRAGVDVLLATGTDTRQAGVLRAIRGRVATFNAHIWSIARRHDAYVVDVWGLRAIQDWRMWAQDRIHLTTDGHQRVAQAALVALGLTPDDAAWADPLARLAPVPTGQRFRSDAEWFVRDVYPWATRRLRGRSSGDARVPKRPRVEPLPPATSAATPSDAVREPVPPPEPSGPADTTVPR</sequence>
<dbReference type="SUPFAM" id="SSF52266">
    <property type="entry name" value="SGNH hydrolase"/>
    <property type="match status" value="1"/>
</dbReference>
<gene>
    <name evidence="3" type="ORF">HALOF300_02365</name>
</gene>
<dbReference type="RefSeq" id="WP_269455284.1">
    <property type="nucleotide sequence ID" value="NZ_CACRYJ010000032.1"/>
</dbReference>
<dbReference type="AlphaFoldDB" id="A0A7M4DJQ8"/>
<dbReference type="InterPro" id="IPR036514">
    <property type="entry name" value="SGNH_hydro_sf"/>
</dbReference>
<feature type="domain" description="SGNH hydrolase-type esterase" evidence="2">
    <location>
        <begin position="20"/>
        <end position="198"/>
    </location>
</feature>
<proteinExistence type="predicted"/>
<organism evidence="3 4">
    <name type="scientific">Occultella aeris</name>
    <dbReference type="NCBI Taxonomy" id="2761496"/>
    <lineage>
        <taxon>Bacteria</taxon>
        <taxon>Bacillati</taxon>
        <taxon>Actinomycetota</taxon>
        <taxon>Actinomycetes</taxon>
        <taxon>Micrococcales</taxon>
        <taxon>Ruaniaceae</taxon>
        <taxon>Occultella</taxon>
    </lineage>
</organism>
<accession>A0A7M4DJQ8</accession>
<dbReference type="GO" id="GO:0016787">
    <property type="term" value="F:hydrolase activity"/>
    <property type="evidence" value="ECO:0007669"/>
    <property type="project" value="UniProtKB-KW"/>
</dbReference>
<evidence type="ECO:0000259" key="2">
    <source>
        <dbReference type="Pfam" id="PF13472"/>
    </source>
</evidence>
<dbReference type="EMBL" id="CACRYJ010000032">
    <property type="protein sequence ID" value="VZO37279.1"/>
    <property type="molecule type" value="Genomic_DNA"/>
</dbReference>
<feature type="region of interest" description="Disordered" evidence="1">
    <location>
        <begin position="254"/>
        <end position="302"/>
    </location>
</feature>
<dbReference type="PANTHER" id="PTHR43784">
    <property type="entry name" value="GDSL-LIKE LIPASE/ACYLHYDROLASE, PUTATIVE (AFU_ORTHOLOGUE AFUA_2G00820)-RELATED"/>
    <property type="match status" value="1"/>
</dbReference>
<dbReference type="InterPro" id="IPR013830">
    <property type="entry name" value="SGNH_hydro"/>
</dbReference>
<dbReference type="Gene3D" id="3.40.50.1110">
    <property type="entry name" value="SGNH hydrolase"/>
    <property type="match status" value="1"/>
</dbReference>
<keyword evidence="3" id="KW-0378">Hydrolase</keyword>
<reference evidence="3 4" key="1">
    <citation type="submission" date="2019-11" db="EMBL/GenBank/DDBJ databases">
        <authorList>
            <person name="Criscuolo A."/>
        </authorList>
    </citation>
    <scope>NUCLEOTIDE SEQUENCE [LARGE SCALE GENOMIC DNA]</scope>
    <source>
        <strain evidence="3">CIP111667</strain>
    </source>
</reference>
<evidence type="ECO:0000256" key="1">
    <source>
        <dbReference type="SAM" id="MobiDB-lite"/>
    </source>
</evidence>
<protein>
    <submittedName>
        <fullName evidence="3">GDSL-like Lipase/Acylhydrolase</fullName>
    </submittedName>
</protein>
<dbReference type="Pfam" id="PF13472">
    <property type="entry name" value="Lipase_GDSL_2"/>
    <property type="match status" value="1"/>
</dbReference>
<evidence type="ECO:0000313" key="3">
    <source>
        <dbReference type="EMBL" id="VZO37279.1"/>
    </source>
</evidence>